<protein>
    <recommendedName>
        <fullName evidence="4">DUF983 domain-containing protein</fullName>
    </recommendedName>
</protein>
<proteinExistence type="predicted"/>
<evidence type="ECO:0000313" key="2">
    <source>
        <dbReference type="EMBL" id="OPH83772.1"/>
    </source>
</evidence>
<sequence length="111" mass="12237">MPSPYFTGLMCRCPRCGKGKLFDGFLTLKPECEKCGLNFTFANVGDGAAVFVILIAGAVIVVAALVTEIKYQPPYWVHAALWIPMVLIVTLWPLRGLKSLLISLQYHHKAS</sequence>
<keyword evidence="3" id="KW-1185">Reference proteome</keyword>
<feature type="transmembrane region" description="Helical" evidence="1">
    <location>
        <begin position="75"/>
        <end position="94"/>
    </location>
</feature>
<keyword evidence="1" id="KW-0812">Transmembrane</keyword>
<evidence type="ECO:0000256" key="1">
    <source>
        <dbReference type="SAM" id="Phobius"/>
    </source>
</evidence>
<reference evidence="2 3" key="1">
    <citation type="submission" date="2017-02" db="EMBL/GenBank/DDBJ databases">
        <title>Genome sequence of the nitrite-oxidizing bacterium Nitrobacter vulgaris strain Ab1.</title>
        <authorList>
            <person name="Mellbye B.L."/>
            <person name="Davis E.W."/>
            <person name="Spieck E."/>
            <person name="Chang J.H."/>
            <person name="Bottomley P.J."/>
            <person name="Sayavedra-Soto L.A."/>
        </authorList>
    </citation>
    <scope>NUCLEOTIDE SEQUENCE [LARGE SCALE GENOMIC DNA]</scope>
    <source>
        <strain evidence="2 3">Ab1</strain>
    </source>
</reference>
<keyword evidence="1" id="KW-0472">Membrane</keyword>
<evidence type="ECO:0008006" key="4">
    <source>
        <dbReference type="Google" id="ProtNLM"/>
    </source>
</evidence>
<keyword evidence="1" id="KW-1133">Transmembrane helix</keyword>
<dbReference type="RefSeq" id="WP_079445980.1">
    <property type="nucleotide sequence ID" value="NZ_JAVDPZ010000018.1"/>
</dbReference>
<feature type="transmembrane region" description="Helical" evidence="1">
    <location>
        <begin position="47"/>
        <end position="66"/>
    </location>
</feature>
<dbReference type="OrthoDB" id="9799456at2"/>
<dbReference type="InterPro" id="IPR009325">
    <property type="entry name" value="DUF983"/>
</dbReference>
<evidence type="ECO:0000313" key="3">
    <source>
        <dbReference type="Proteomes" id="UP000189940"/>
    </source>
</evidence>
<accession>A0A1V4I1T1</accession>
<dbReference type="STRING" id="29421.B2M20_05000"/>
<gene>
    <name evidence="2" type="ORF">B2M20_05000</name>
</gene>
<dbReference type="EMBL" id="MWPQ01000023">
    <property type="protein sequence ID" value="OPH83772.1"/>
    <property type="molecule type" value="Genomic_DNA"/>
</dbReference>
<organism evidence="2 3">
    <name type="scientific">Nitrobacter vulgaris</name>
    <dbReference type="NCBI Taxonomy" id="29421"/>
    <lineage>
        <taxon>Bacteria</taxon>
        <taxon>Pseudomonadati</taxon>
        <taxon>Pseudomonadota</taxon>
        <taxon>Alphaproteobacteria</taxon>
        <taxon>Hyphomicrobiales</taxon>
        <taxon>Nitrobacteraceae</taxon>
        <taxon>Nitrobacter</taxon>
    </lineage>
</organism>
<dbReference type="AlphaFoldDB" id="A0A1V4I1T1"/>
<name>A0A1V4I1T1_NITVU</name>
<dbReference type="Proteomes" id="UP000189940">
    <property type="component" value="Unassembled WGS sequence"/>
</dbReference>
<dbReference type="Pfam" id="PF06170">
    <property type="entry name" value="DUF983"/>
    <property type="match status" value="1"/>
</dbReference>
<comment type="caution">
    <text evidence="2">The sequence shown here is derived from an EMBL/GenBank/DDBJ whole genome shotgun (WGS) entry which is preliminary data.</text>
</comment>